<dbReference type="Proteomes" id="UP001472866">
    <property type="component" value="Chromosome 18"/>
</dbReference>
<evidence type="ECO:0000256" key="4">
    <source>
        <dbReference type="ARBA" id="ARBA00037868"/>
    </source>
</evidence>
<evidence type="ECO:0000256" key="1">
    <source>
        <dbReference type="ARBA" id="ARBA00006270"/>
    </source>
</evidence>
<dbReference type="EMBL" id="CP151518">
    <property type="protein sequence ID" value="WZN67171.1"/>
    <property type="molecule type" value="Genomic_DNA"/>
</dbReference>
<keyword evidence="6" id="KW-1185">Reference proteome</keyword>
<dbReference type="PROSITE" id="PS51419">
    <property type="entry name" value="RAB"/>
    <property type="match status" value="1"/>
</dbReference>
<dbReference type="SMART" id="SM00177">
    <property type="entry name" value="ARF"/>
    <property type="match status" value="1"/>
</dbReference>
<dbReference type="PROSITE" id="PS51421">
    <property type="entry name" value="RAS"/>
    <property type="match status" value="1"/>
</dbReference>
<dbReference type="GO" id="GO:0003924">
    <property type="term" value="F:GTPase activity"/>
    <property type="evidence" value="ECO:0007669"/>
    <property type="project" value="InterPro"/>
</dbReference>
<dbReference type="GO" id="GO:0012505">
    <property type="term" value="C:endomembrane system"/>
    <property type="evidence" value="ECO:0007669"/>
    <property type="project" value="UniProtKB-SubCell"/>
</dbReference>
<dbReference type="NCBIfam" id="TIGR00231">
    <property type="entry name" value="small_GTP"/>
    <property type="match status" value="1"/>
</dbReference>
<evidence type="ECO:0000256" key="3">
    <source>
        <dbReference type="ARBA" id="ARBA00023134"/>
    </source>
</evidence>
<gene>
    <name evidence="5" type="ORF">HKI87_18g87430</name>
</gene>
<dbReference type="Gene3D" id="3.40.50.300">
    <property type="entry name" value="P-loop containing nucleotide triphosphate hydrolases"/>
    <property type="match status" value="1"/>
</dbReference>
<comment type="similarity">
    <text evidence="1">Belongs to the small GTPase superfamily. Rab family.</text>
</comment>
<protein>
    <submittedName>
        <fullName evidence="5">Small rab-related GTPase</fullName>
    </submittedName>
</protein>
<dbReference type="InterPro" id="IPR005225">
    <property type="entry name" value="Small_GTP-bd"/>
</dbReference>
<dbReference type="InterPro" id="IPR050227">
    <property type="entry name" value="Rab"/>
</dbReference>
<keyword evidence="2" id="KW-0547">Nucleotide-binding</keyword>
<accession>A0AAX4PMP5</accession>
<dbReference type="PANTHER" id="PTHR47977">
    <property type="entry name" value="RAS-RELATED PROTEIN RAB"/>
    <property type="match status" value="1"/>
</dbReference>
<reference evidence="5 6" key="1">
    <citation type="submission" date="2024-03" db="EMBL/GenBank/DDBJ databases">
        <title>Complete genome sequence of the green alga Chloropicon roscoffensis RCC1871.</title>
        <authorList>
            <person name="Lemieux C."/>
            <person name="Pombert J.-F."/>
            <person name="Otis C."/>
            <person name="Turmel M."/>
        </authorList>
    </citation>
    <scope>NUCLEOTIDE SEQUENCE [LARGE SCALE GENOMIC DNA]</scope>
    <source>
        <strain evidence="5 6">RCC1871</strain>
    </source>
</reference>
<dbReference type="FunFam" id="3.40.50.300:FF:001430">
    <property type="entry name" value="Small GTPase EhRabM3, putative"/>
    <property type="match status" value="1"/>
</dbReference>
<dbReference type="SMART" id="SM00176">
    <property type="entry name" value="RAN"/>
    <property type="match status" value="1"/>
</dbReference>
<name>A0AAX4PMP5_9CHLO</name>
<dbReference type="InterPro" id="IPR001806">
    <property type="entry name" value="Small_GTPase"/>
</dbReference>
<evidence type="ECO:0000313" key="6">
    <source>
        <dbReference type="Proteomes" id="UP001472866"/>
    </source>
</evidence>
<evidence type="ECO:0000313" key="5">
    <source>
        <dbReference type="EMBL" id="WZN67171.1"/>
    </source>
</evidence>
<dbReference type="PRINTS" id="PR00449">
    <property type="entry name" value="RASTRNSFRMNG"/>
</dbReference>
<dbReference type="Pfam" id="PF00071">
    <property type="entry name" value="Ras"/>
    <property type="match status" value="1"/>
</dbReference>
<dbReference type="SUPFAM" id="SSF52540">
    <property type="entry name" value="P-loop containing nucleoside triphosphate hydrolases"/>
    <property type="match status" value="1"/>
</dbReference>
<sequence>MASSSSTRSGKAGAGGFDHLFKILLVGDSGVGKSSILMRFTTEDCFDDMSPTIGVDFKLKMFDVEGKKLKLTIWDTAGQERFRTLTSSYYRGAQGIIFAYDVCRKETFRSLQDLWMSEVEMYSTIPDAIKMVVGNKVDLSENRQVSKEEGKAFARQHGCLFIETSAKENIKVAQCFEELVTKMLETPQLVEDYGGGRGINLRQQREEASGGGCC</sequence>
<dbReference type="SMART" id="SM00174">
    <property type="entry name" value="RHO"/>
    <property type="match status" value="1"/>
</dbReference>
<dbReference type="AlphaFoldDB" id="A0AAX4PMP5"/>
<organism evidence="5 6">
    <name type="scientific">Chloropicon roscoffensis</name>
    <dbReference type="NCBI Taxonomy" id="1461544"/>
    <lineage>
        <taxon>Eukaryota</taxon>
        <taxon>Viridiplantae</taxon>
        <taxon>Chlorophyta</taxon>
        <taxon>Chloropicophyceae</taxon>
        <taxon>Chloropicales</taxon>
        <taxon>Chloropicaceae</taxon>
        <taxon>Chloropicon</taxon>
    </lineage>
</organism>
<evidence type="ECO:0000256" key="2">
    <source>
        <dbReference type="ARBA" id="ARBA00022741"/>
    </source>
</evidence>
<dbReference type="InterPro" id="IPR027417">
    <property type="entry name" value="P-loop_NTPase"/>
</dbReference>
<keyword evidence="3" id="KW-0342">GTP-binding</keyword>
<dbReference type="GO" id="GO:0005525">
    <property type="term" value="F:GTP binding"/>
    <property type="evidence" value="ECO:0007669"/>
    <property type="project" value="UniProtKB-KW"/>
</dbReference>
<comment type="subcellular location">
    <subcellularLocation>
        <location evidence="4">Endomembrane system</location>
        <topology evidence="4">Lipid-anchor</topology>
    </subcellularLocation>
</comment>
<dbReference type="CDD" id="cd01863">
    <property type="entry name" value="Rab18"/>
    <property type="match status" value="1"/>
</dbReference>
<proteinExistence type="inferred from homology"/>
<dbReference type="SMART" id="SM00173">
    <property type="entry name" value="RAS"/>
    <property type="match status" value="1"/>
</dbReference>
<dbReference type="SMART" id="SM00175">
    <property type="entry name" value="RAB"/>
    <property type="match status" value="1"/>
</dbReference>